<keyword evidence="3" id="KW-1185">Reference proteome</keyword>
<organism evidence="2 3">
    <name type="scientific">Dryococelus australis</name>
    <dbReference type="NCBI Taxonomy" id="614101"/>
    <lineage>
        <taxon>Eukaryota</taxon>
        <taxon>Metazoa</taxon>
        <taxon>Ecdysozoa</taxon>
        <taxon>Arthropoda</taxon>
        <taxon>Hexapoda</taxon>
        <taxon>Insecta</taxon>
        <taxon>Pterygota</taxon>
        <taxon>Neoptera</taxon>
        <taxon>Polyneoptera</taxon>
        <taxon>Phasmatodea</taxon>
        <taxon>Verophasmatodea</taxon>
        <taxon>Anareolatae</taxon>
        <taxon>Phasmatidae</taxon>
        <taxon>Eurycanthinae</taxon>
        <taxon>Dryococelus</taxon>
    </lineage>
</organism>
<keyword evidence="1" id="KW-0812">Transmembrane</keyword>
<gene>
    <name evidence="2" type="ORF">PR048_026674</name>
</gene>
<comment type="caution">
    <text evidence="2">The sequence shown here is derived from an EMBL/GenBank/DDBJ whole genome shotgun (WGS) entry which is preliminary data.</text>
</comment>
<name>A0ABQ9GM15_9NEOP</name>
<dbReference type="Proteomes" id="UP001159363">
    <property type="component" value="Chromosome 10"/>
</dbReference>
<accession>A0ABQ9GM15</accession>
<keyword evidence="1" id="KW-0472">Membrane</keyword>
<protein>
    <submittedName>
        <fullName evidence="2">Uncharacterized protein</fullName>
    </submittedName>
</protein>
<evidence type="ECO:0000313" key="2">
    <source>
        <dbReference type="EMBL" id="KAJ8873058.1"/>
    </source>
</evidence>
<sequence length="293" mass="33760">MYGTQYVPMEFPPPNLFSTSDPIVIALVFTLSEIILLNRQNARFKARFELILVRRSEHNGATFICTVPGSSRCLTLVHCSTSIVQPGIVKLFHWVKELEIFIANIFYESKRMSPPTWENRVRFPAGSYPVFRMWESCWTMPMAGESRFPRPYVPALFHTHLAPPLSALKTSMFLAVPTTSFVYFLTGWPPDGWNYEQVARNERRGMSFRKMVKYLLGEAKNAELQRHNACDINKQPANKQVKRRIANERGIRDSTCDNPPILFVKAERHGRLGRRVHSFLPCIIIQKNASALW</sequence>
<proteinExistence type="predicted"/>
<dbReference type="EMBL" id="JARBHB010000011">
    <property type="protein sequence ID" value="KAJ8873058.1"/>
    <property type="molecule type" value="Genomic_DNA"/>
</dbReference>
<reference evidence="2 3" key="1">
    <citation type="submission" date="2023-02" db="EMBL/GenBank/DDBJ databases">
        <title>LHISI_Scaffold_Assembly.</title>
        <authorList>
            <person name="Stuart O.P."/>
            <person name="Cleave R."/>
            <person name="Magrath M.J.L."/>
            <person name="Mikheyev A.S."/>
        </authorList>
    </citation>
    <scope>NUCLEOTIDE SEQUENCE [LARGE SCALE GENOMIC DNA]</scope>
    <source>
        <strain evidence="2">Daus_M_001</strain>
        <tissue evidence="2">Leg muscle</tissue>
    </source>
</reference>
<evidence type="ECO:0000313" key="3">
    <source>
        <dbReference type="Proteomes" id="UP001159363"/>
    </source>
</evidence>
<evidence type="ECO:0000256" key="1">
    <source>
        <dbReference type="SAM" id="Phobius"/>
    </source>
</evidence>
<feature type="transmembrane region" description="Helical" evidence="1">
    <location>
        <begin position="20"/>
        <end position="37"/>
    </location>
</feature>
<keyword evidence="1" id="KW-1133">Transmembrane helix</keyword>